<gene>
    <name evidence="2" type="ORF">LEP1GSC199_1544</name>
</gene>
<proteinExistence type="predicted"/>
<dbReference type="Gene3D" id="3.30.565.10">
    <property type="entry name" value="Histidine kinase-like ATPase, C-terminal domain"/>
    <property type="match status" value="1"/>
</dbReference>
<dbReference type="InterPro" id="IPR036890">
    <property type="entry name" value="HATPase_C_sf"/>
</dbReference>
<reference evidence="2 3" key="1">
    <citation type="submission" date="2013-03" db="EMBL/GenBank/DDBJ databases">
        <authorList>
            <person name="Harkins D.M."/>
            <person name="Durkin A.S."/>
            <person name="Brinkac L.M."/>
            <person name="Haft D.H."/>
            <person name="Selengut J.D."/>
            <person name="Sanka R."/>
            <person name="DePew J."/>
            <person name="Purushe J."/>
            <person name="Galloway R.L."/>
            <person name="Vinetz J.M."/>
            <person name="Sutton G.G."/>
            <person name="Nierman W.C."/>
            <person name="Fouts D.E."/>
        </authorList>
    </citation>
    <scope>NUCLEOTIDE SEQUENCE [LARGE SCALE GENOMIC DNA]</scope>
    <source>
        <strain evidence="2 3">Waz Holland</strain>
    </source>
</reference>
<dbReference type="Pfam" id="PF02518">
    <property type="entry name" value="HATPase_c"/>
    <property type="match status" value="1"/>
</dbReference>
<protein>
    <submittedName>
        <fullName evidence="2">GHKL domain protein</fullName>
    </submittedName>
</protein>
<organism evidence="2 3">
    <name type="scientific">Leptospira vanthielii serovar Holland str. Waz Holland = ATCC 700522</name>
    <dbReference type="NCBI Taxonomy" id="1218591"/>
    <lineage>
        <taxon>Bacteria</taxon>
        <taxon>Pseudomonadati</taxon>
        <taxon>Spirochaetota</taxon>
        <taxon>Spirochaetia</taxon>
        <taxon>Leptospirales</taxon>
        <taxon>Leptospiraceae</taxon>
        <taxon>Leptospira</taxon>
    </lineage>
</organism>
<name>N1W5Q7_9LEPT</name>
<evidence type="ECO:0000313" key="2">
    <source>
        <dbReference type="EMBL" id="EMY71564.1"/>
    </source>
</evidence>
<dbReference type="Proteomes" id="UP000012227">
    <property type="component" value="Unassembled WGS sequence"/>
</dbReference>
<dbReference type="RefSeq" id="WP_002976720.1">
    <property type="nucleotide sequence ID" value="NZ_AOGY02000013.1"/>
</dbReference>
<comment type="caution">
    <text evidence="2">The sequence shown here is derived from an EMBL/GenBank/DDBJ whole genome shotgun (WGS) entry which is preliminary data.</text>
</comment>
<dbReference type="STRING" id="1218591.LEP1GSC199_1544"/>
<dbReference type="InterPro" id="IPR003594">
    <property type="entry name" value="HATPase_dom"/>
</dbReference>
<feature type="domain" description="Histidine kinase/HSP90-like ATPase" evidence="1">
    <location>
        <begin position="143"/>
        <end position="243"/>
    </location>
</feature>
<sequence length="291" mass="33569">MSMLESDFEFNNVRTSYDGYIQIAEFYNQFKDKHHLKIFLSIDTWFGANMCSPLGSVMNKLALNGHRFEFDYLKPDIQKILCKNKFLSKYGYEKITDQNQTTIQFLELKPNQGDEFLTYIQSELLRRPELPKLSELLKKKMTESIFEIFQNAKTHSKSEEIITCGQFFPNKNTIEFSITDIGIGIKENVCKFFHRDVSATKAIEWAIQSGHSTKDNITGGLGFAILREFTEKNGGKINIVSDSGFYEFENGIDIFEEISCPFPGTTINMRFQTDDPTSYSLLEELKVTDIF</sequence>
<dbReference type="EMBL" id="AOGY02000013">
    <property type="protein sequence ID" value="EMY71564.1"/>
    <property type="molecule type" value="Genomic_DNA"/>
</dbReference>
<accession>N1W5Q7</accession>
<dbReference type="AlphaFoldDB" id="N1W5Q7"/>
<evidence type="ECO:0000259" key="1">
    <source>
        <dbReference type="Pfam" id="PF02518"/>
    </source>
</evidence>
<dbReference type="SUPFAM" id="SSF55874">
    <property type="entry name" value="ATPase domain of HSP90 chaperone/DNA topoisomerase II/histidine kinase"/>
    <property type="match status" value="1"/>
</dbReference>
<evidence type="ECO:0000313" key="3">
    <source>
        <dbReference type="Proteomes" id="UP000012227"/>
    </source>
</evidence>